<evidence type="ECO:0000313" key="2">
    <source>
        <dbReference type="EMBL" id="KAF0933769.1"/>
    </source>
</evidence>
<reference evidence="2 3" key="1">
    <citation type="submission" date="2019-11" db="EMBL/GenBank/DDBJ databases">
        <title>Whole genome sequence of Oryza granulata.</title>
        <authorList>
            <person name="Li W."/>
        </authorList>
    </citation>
    <scope>NUCLEOTIDE SEQUENCE [LARGE SCALE GENOMIC DNA]</scope>
    <source>
        <strain evidence="3">cv. Menghai</strain>
        <tissue evidence="2">Leaf</tissue>
    </source>
</reference>
<feature type="compositionally biased region" description="Low complexity" evidence="1">
    <location>
        <begin position="75"/>
        <end position="89"/>
    </location>
</feature>
<dbReference type="AlphaFoldDB" id="A0A6G1FA92"/>
<protein>
    <submittedName>
        <fullName evidence="2">Uncharacterized protein</fullName>
    </submittedName>
</protein>
<name>A0A6G1FA92_9ORYZ</name>
<evidence type="ECO:0000313" key="3">
    <source>
        <dbReference type="Proteomes" id="UP000479710"/>
    </source>
</evidence>
<dbReference type="Proteomes" id="UP000479710">
    <property type="component" value="Unassembled WGS sequence"/>
</dbReference>
<keyword evidence="3" id="KW-1185">Reference proteome</keyword>
<accession>A0A6G1FA92</accession>
<organism evidence="2 3">
    <name type="scientific">Oryza meyeriana var. granulata</name>
    <dbReference type="NCBI Taxonomy" id="110450"/>
    <lineage>
        <taxon>Eukaryota</taxon>
        <taxon>Viridiplantae</taxon>
        <taxon>Streptophyta</taxon>
        <taxon>Embryophyta</taxon>
        <taxon>Tracheophyta</taxon>
        <taxon>Spermatophyta</taxon>
        <taxon>Magnoliopsida</taxon>
        <taxon>Liliopsida</taxon>
        <taxon>Poales</taxon>
        <taxon>Poaceae</taxon>
        <taxon>BOP clade</taxon>
        <taxon>Oryzoideae</taxon>
        <taxon>Oryzeae</taxon>
        <taxon>Oryzinae</taxon>
        <taxon>Oryza</taxon>
        <taxon>Oryza meyeriana</taxon>
    </lineage>
</organism>
<evidence type="ECO:0000256" key="1">
    <source>
        <dbReference type="SAM" id="MobiDB-lite"/>
    </source>
</evidence>
<gene>
    <name evidence="2" type="ORF">E2562_019237</name>
</gene>
<proteinExistence type="predicted"/>
<dbReference type="EMBL" id="SPHZ02000001">
    <property type="protein sequence ID" value="KAF0933769.1"/>
    <property type="molecule type" value="Genomic_DNA"/>
</dbReference>
<comment type="caution">
    <text evidence="2">The sequence shown here is derived from an EMBL/GenBank/DDBJ whole genome shotgun (WGS) entry which is preliminary data.</text>
</comment>
<sequence length="115" mass="12105">MRRAGHRPPPSPGRPCSTLPSHLAMAVAQTLPSAGLCRSPTSLRSPPGFRQAAPSSTTPRRVACTSPLYSRPGHADAASSSPHTAAPAPFVHRSTRCYDARASLRPTQGRGQSVR</sequence>
<feature type="region of interest" description="Disordered" evidence="1">
    <location>
        <begin position="35"/>
        <end position="90"/>
    </location>
</feature>